<dbReference type="Pfam" id="PF08206">
    <property type="entry name" value="OB_RNB"/>
    <property type="match status" value="1"/>
</dbReference>
<comment type="catalytic activity">
    <reaction evidence="1 8">
        <text>Exonucleolytic cleavage in the 3'- to 5'-direction to yield nucleoside 5'-phosphates.</text>
        <dbReference type="EC" id="3.1.13.1"/>
    </reaction>
</comment>
<dbReference type="EMBL" id="MQUB01000001">
    <property type="protein sequence ID" value="PQB05456.1"/>
    <property type="molecule type" value="Genomic_DNA"/>
</dbReference>
<evidence type="ECO:0000256" key="5">
    <source>
        <dbReference type="ARBA" id="ARBA00022801"/>
    </source>
</evidence>
<dbReference type="AlphaFoldDB" id="A0A2S7KS61"/>
<dbReference type="GO" id="GO:0003723">
    <property type="term" value="F:RNA binding"/>
    <property type="evidence" value="ECO:0007669"/>
    <property type="project" value="UniProtKB-UniRule"/>
</dbReference>
<dbReference type="RefSeq" id="WP_104813398.1">
    <property type="nucleotide sequence ID" value="NZ_MQUB01000001.1"/>
</dbReference>
<organism evidence="10 11">
    <name type="scientific">Aureitalea marina</name>
    <dbReference type="NCBI Taxonomy" id="930804"/>
    <lineage>
        <taxon>Bacteria</taxon>
        <taxon>Pseudomonadati</taxon>
        <taxon>Bacteroidota</taxon>
        <taxon>Flavobacteriia</taxon>
        <taxon>Flavobacteriales</taxon>
        <taxon>Flavobacteriaceae</taxon>
        <taxon>Aureitalea</taxon>
    </lineage>
</organism>
<dbReference type="InterPro" id="IPR001900">
    <property type="entry name" value="RNase_II/R"/>
</dbReference>
<evidence type="ECO:0000256" key="2">
    <source>
        <dbReference type="ARBA" id="ARBA00004496"/>
    </source>
</evidence>
<dbReference type="SMART" id="SM00955">
    <property type="entry name" value="RNB"/>
    <property type="match status" value="1"/>
</dbReference>
<evidence type="ECO:0000256" key="3">
    <source>
        <dbReference type="ARBA" id="ARBA00022490"/>
    </source>
</evidence>
<dbReference type="Gene3D" id="2.40.50.140">
    <property type="entry name" value="Nucleic acid-binding proteins"/>
    <property type="match status" value="3"/>
</dbReference>
<dbReference type="InterPro" id="IPR040476">
    <property type="entry name" value="CSD2"/>
</dbReference>
<dbReference type="InterPro" id="IPR022966">
    <property type="entry name" value="RNase_II/R_CS"/>
</dbReference>
<dbReference type="Proteomes" id="UP000239800">
    <property type="component" value="Unassembled WGS sequence"/>
</dbReference>
<dbReference type="InterPro" id="IPR012340">
    <property type="entry name" value="NA-bd_OB-fold"/>
</dbReference>
<keyword evidence="11" id="KW-1185">Reference proteome</keyword>
<dbReference type="Pfam" id="PF00575">
    <property type="entry name" value="S1"/>
    <property type="match status" value="1"/>
</dbReference>
<evidence type="ECO:0000256" key="8">
    <source>
        <dbReference type="HAMAP-Rule" id="MF_01895"/>
    </source>
</evidence>
<feature type="domain" description="S1 motif" evidence="9">
    <location>
        <begin position="644"/>
        <end position="725"/>
    </location>
</feature>
<dbReference type="PROSITE" id="PS50126">
    <property type="entry name" value="S1"/>
    <property type="match status" value="1"/>
</dbReference>
<evidence type="ECO:0000313" key="11">
    <source>
        <dbReference type="Proteomes" id="UP000239800"/>
    </source>
</evidence>
<dbReference type="NCBIfam" id="TIGR02063">
    <property type="entry name" value="RNase_R"/>
    <property type="match status" value="1"/>
</dbReference>
<evidence type="ECO:0000256" key="1">
    <source>
        <dbReference type="ARBA" id="ARBA00001849"/>
    </source>
</evidence>
<gene>
    <name evidence="8" type="primary">rnr</name>
    <name evidence="10" type="ORF">BST85_11560</name>
</gene>
<protein>
    <recommendedName>
        <fullName evidence="8">Ribonuclease R</fullName>
        <shortName evidence="8">RNase R</shortName>
        <ecNumber evidence="8">3.1.13.1</ecNumber>
    </recommendedName>
</protein>
<reference evidence="10 11" key="1">
    <citation type="submission" date="2016-11" db="EMBL/GenBank/DDBJ databases">
        <title>Trade-off between light-utilization and light-protection in marine flavobacteria.</title>
        <authorList>
            <person name="Kumagai Y."/>
        </authorList>
    </citation>
    <scope>NUCLEOTIDE SEQUENCE [LARGE SCALE GENOMIC DNA]</scope>
    <source>
        <strain evidence="10 11">NBRC 107741</strain>
    </source>
</reference>
<comment type="caution">
    <text evidence="10">The sequence shown here is derived from an EMBL/GenBank/DDBJ whole genome shotgun (WGS) entry which is preliminary data.</text>
</comment>
<evidence type="ECO:0000313" key="10">
    <source>
        <dbReference type="EMBL" id="PQB05456.1"/>
    </source>
</evidence>
<dbReference type="NCBIfam" id="TIGR00358">
    <property type="entry name" value="3_prime_RNase"/>
    <property type="match status" value="1"/>
</dbReference>
<dbReference type="SUPFAM" id="SSF50249">
    <property type="entry name" value="Nucleic acid-binding proteins"/>
    <property type="match status" value="3"/>
</dbReference>
<dbReference type="GO" id="GO:0008859">
    <property type="term" value="F:exoribonuclease II activity"/>
    <property type="evidence" value="ECO:0007669"/>
    <property type="project" value="UniProtKB-UniRule"/>
</dbReference>
<dbReference type="InterPro" id="IPR011129">
    <property type="entry name" value="CSD"/>
</dbReference>
<dbReference type="EC" id="3.1.13.1" evidence="8"/>
<evidence type="ECO:0000256" key="4">
    <source>
        <dbReference type="ARBA" id="ARBA00022722"/>
    </source>
</evidence>
<evidence type="ECO:0000259" key="9">
    <source>
        <dbReference type="PROSITE" id="PS50126"/>
    </source>
</evidence>
<dbReference type="GO" id="GO:0005829">
    <property type="term" value="C:cytosol"/>
    <property type="evidence" value="ECO:0007669"/>
    <property type="project" value="UniProtKB-ARBA"/>
</dbReference>
<dbReference type="Pfam" id="PF17876">
    <property type="entry name" value="CSD2"/>
    <property type="match status" value="1"/>
</dbReference>
<dbReference type="HAMAP" id="MF_01895">
    <property type="entry name" value="RNase_R"/>
    <property type="match status" value="1"/>
</dbReference>
<dbReference type="PROSITE" id="PS01175">
    <property type="entry name" value="RIBONUCLEASE_II"/>
    <property type="match status" value="1"/>
</dbReference>
<keyword evidence="3 8" id="KW-0963">Cytoplasm</keyword>
<evidence type="ECO:0000256" key="6">
    <source>
        <dbReference type="ARBA" id="ARBA00022839"/>
    </source>
</evidence>
<dbReference type="OrthoDB" id="9764149at2"/>
<keyword evidence="5 8" id="KW-0378">Hydrolase</keyword>
<dbReference type="PANTHER" id="PTHR23355">
    <property type="entry name" value="RIBONUCLEASE"/>
    <property type="match status" value="1"/>
</dbReference>
<comment type="subcellular location">
    <subcellularLocation>
        <location evidence="2 8">Cytoplasm</location>
    </subcellularLocation>
</comment>
<comment type="similarity">
    <text evidence="8">Belongs to the RNR ribonuclease family. RNase R subfamily.</text>
</comment>
<dbReference type="GO" id="GO:0006402">
    <property type="term" value="P:mRNA catabolic process"/>
    <property type="evidence" value="ECO:0007669"/>
    <property type="project" value="TreeGrafter"/>
</dbReference>
<dbReference type="PANTHER" id="PTHR23355:SF9">
    <property type="entry name" value="DIS3-LIKE EXONUCLEASE 2"/>
    <property type="match status" value="1"/>
</dbReference>
<dbReference type="SMART" id="SM00316">
    <property type="entry name" value="S1"/>
    <property type="match status" value="1"/>
</dbReference>
<dbReference type="InterPro" id="IPR050180">
    <property type="entry name" value="RNR_Ribonuclease"/>
</dbReference>
<keyword evidence="4 8" id="KW-0540">Nuclease</keyword>
<accession>A0A2S7KS61</accession>
<keyword evidence="7 8" id="KW-0694">RNA-binding</keyword>
<evidence type="ECO:0000256" key="7">
    <source>
        <dbReference type="ARBA" id="ARBA00022884"/>
    </source>
</evidence>
<dbReference type="InterPro" id="IPR004476">
    <property type="entry name" value="RNase_II/RNase_R"/>
</dbReference>
<dbReference type="InterPro" id="IPR013223">
    <property type="entry name" value="RNase_B_OB_dom"/>
</dbReference>
<dbReference type="Pfam" id="PF00773">
    <property type="entry name" value="RNB"/>
    <property type="match status" value="1"/>
</dbReference>
<name>A0A2S7KS61_9FLAO</name>
<dbReference type="CDD" id="cd04471">
    <property type="entry name" value="S1_RNase_R"/>
    <property type="match status" value="1"/>
</dbReference>
<dbReference type="SMART" id="SM00357">
    <property type="entry name" value="CSP"/>
    <property type="match status" value="2"/>
</dbReference>
<proteinExistence type="inferred from homology"/>
<dbReference type="InterPro" id="IPR003029">
    <property type="entry name" value="S1_domain"/>
</dbReference>
<dbReference type="InterPro" id="IPR011805">
    <property type="entry name" value="RNase_R"/>
</dbReference>
<comment type="function">
    <text evidence="8">3'-5' exoribonuclease that releases 5'-nucleoside monophosphates and is involved in maturation of structured RNAs.</text>
</comment>
<sequence length="735" mass="84931">MPKRKKRNKKQWGNEITSRITSLLRSRRNTPLNYKQISASLGLDDPSSRNQIIKTLKRLEQKGEIVQVDRGKYTLPVKMNYYTGVLDVNSRGQGYVVVDELEEDILVQKKNLNKALHKDVVEVYVFKRRRQGRQEGEITKILQRKRNEFVGVIHLSDRFAFVECFGYNMYTDIFVPKSQVNKAKDGDKVLVKIQGWEAHSESPVGEVIKVLGKAGEHNAEIHAILAQYGLPYEFPHEVEHYANSLDTSIREDEIAKRRDMREVLTFTIDPKDAKDFDDALSFGVLDDGHFEIGIHIADVSHYLKEGTVLDDEAYNRATSVYLVDRVVPMLPEVLSNNACSLRPQEEKYTFSAIFKLDSKAKILDQWFGRTAIYSDARFAYEEAQHLIENPKSNEIPAKTSLTGKKYQVDTSIQKAILEMDRLAKILRADRMRQGAISFDKIEVKFKLDEQNEPEGIYFKESKDANKLIEEFMLLANRRVAQFIAKQDPPKTFVYRVHDEPDDEKIAALEHIIKRFGYKLNTLDRQSTSSSLNKLLKDVQGKKEQNLIDTLAIRSMSKAIYSTQNIGHYGLAFDYYTHFTSPIRRYPDVMVHRLLQHYLDGGKSASQDAFEEKCGHSSDMEYLAANAERDSIKYMQVKYMLDHQDEEFLGVISGVTEWGIYVEIISNKCEGMIRMQDMQDDYYVFDRTEFAAVGEQSKNTYQLGDEVYVRMKGADLFKKQIDFEMLGHREEYLPRV</sequence>
<keyword evidence="6 8" id="KW-0269">Exonuclease</keyword>